<dbReference type="EC" id="2.1.1.-" evidence="1"/>
<dbReference type="Proteomes" id="UP001589755">
    <property type="component" value="Unassembled WGS sequence"/>
</dbReference>
<dbReference type="InterPro" id="IPR029063">
    <property type="entry name" value="SAM-dependent_MTases_sf"/>
</dbReference>
<name>A0ABV6DB53_9HYPH</name>
<comment type="caution">
    <text evidence="1">The sequence shown here is derived from an EMBL/GenBank/DDBJ whole genome shotgun (WGS) entry which is preliminary data.</text>
</comment>
<reference evidence="1 2" key="1">
    <citation type="submission" date="2024-09" db="EMBL/GenBank/DDBJ databases">
        <authorList>
            <person name="Sun Q."/>
            <person name="Mori K."/>
        </authorList>
    </citation>
    <scope>NUCLEOTIDE SEQUENCE [LARGE SCALE GENOMIC DNA]</scope>
    <source>
        <strain evidence="1 2">CCM 8543</strain>
    </source>
</reference>
<evidence type="ECO:0000313" key="2">
    <source>
        <dbReference type="Proteomes" id="UP001589755"/>
    </source>
</evidence>
<dbReference type="CDD" id="cd02440">
    <property type="entry name" value="AdoMet_MTases"/>
    <property type="match status" value="1"/>
</dbReference>
<dbReference type="GO" id="GO:0032259">
    <property type="term" value="P:methylation"/>
    <property type="evidence" value="ECO:0007669"/>
    <property type="project" value="UniProtKB-KW"/>
</dbReference>
<keyword evidence="1" id="KW-0808">Transferase</keyword>
<dbReference type="SUPFAM" id="SSF53335">
    <property type="entry name" value="S-adenosyl-L-methionine-dependent methyltransferases"/>
    <property type="match status" value="1"/>
</dbReference>
<dbReference type="RefSeq" id="WP_261522482.1">
    <property type="nucleotide sequence ID" value="NZ_JAODNW010000028.1"/>
</dbReference>
<dbReference type="EMBL" id="JBHLXD010000031">
    <property type="protein sequence ID" value="MFC0209857.1"/>
    <property type="molecule type" value="Genomic_DNA"/>
</dbReference>
<dbReference type="Pfam" id="PF13489">
    <property type="entry name" value="Methyltransf_23"/>
    <property type="match status" value="1"/>
</dbReference>
<dbReference type="GO" id="GO:0008168">
    <property type="term" value="F:methyltransferase activity"/>
    <property type="evidence" value="ECO:0007669"/>
    <property type="project" value="UniProtKB-KW"/>
</dbReference>
<sequence length="229" mass="26266">MSAERRLSSPDSMKCRVCGAPGCRPFLHVQGRDYWDCRICSAVFLDPAALPSPQEEHAHYLRHRNDPDDPRYRRFLSRLAEPLLARLGPARRGLDYGCGPGPGLAAMLREKGHRVVTYDPFFAPDRSVLAGCYDFIVCCEVAEHFHEPAREFALLDRLLAPGGWLGVMTCFRTQDELFARWHYRRDPTHVVFYKEETLRHLAAVRGWGCEIPRKDVALMQKPEREEKTA</sequence>
<keyword evidence="2" id="KW-1185">Reference proteome</keyword>
<protein>
    <submittedName>
        <fullName evidence="1">Class I SAM-dependent methyltransferase</fullName>
        <ecNumber evidence="1">2.1.1.-</ecNumber>
    </submittedName>
</protein>
<dbReference type="Gene3D" id="3.40.50.150">
    <property type="entry name" value="Vaccinia Virus protein VP39"/>
    <property type="match status" value="2"/>
</dbReference>
<accession>A0ABV6DB53</accession>
<keyword evidence="1" id="KW-0489">Methyltransferase</keyword>
<organism evidence="1 2">
    <name type="scientific">Chelativorans intermedius</name>
    <dbReference type="NCBI Taxonomy" id="515947"/>
    <lineage>
        <taxon>Bacteria</taxon>
        <taxon>Pseudomonadati</taxon>
        <taxon>Pseudomonadota</taxon>
        <taxon>Alphaproteobacteria</taxon>
        <taxon>Hyphomicrobiales</taxon>
        <taxon>Phyllobacteriaceae</taxon>
        <taxon>Chelativorans</taxon>
    </lineage>
</organism>
<evidence type="ECO:0000313" key="1">
    <source>
        <dbReference type="EMBL" id="MFC0209857.1"/>
    </source>
</evidence>
<proteinExistence type="predicted"/>
<gene>
    <name evidence="1" type="ORF">ACFFJ2_15750</name>
</gene>